<evidence type="ECO:0000313" key="2">
    <source>
        <dbReference type="EMBL" id="GAA4971995.1"/>
    </source>
</evidence>
<feature type="transmembrane region" description="Helical" evidence="1">
    <location>
        <begin position="133"/>
        <end position="154"/>
    </location>
</feature>
<keyword evidence="1" id="KW-0472">Membrane</keyword>
<protein>
    <submittedName>
        <fullName evidence="2">Bax inhibitor-1/YccA family protein</fullName>
    </submittedName>
</protein>
<keyword evidence="3" id="KW-1185">Reference proteome</keyword>
<comment type="caution">
    <text evidence="2">The sequence shown here is derived from an EMBL/GenBank/DDBJ whole genome shotgun (WGS) entry which is preliminary data.</text>
</comment>
<accession>A0ABP9HIX0</accession>
<dbReference type="EMBL" id="BAABIL010000157">
    <property type="protein sequence ID" value="GAA4971995.1"/>
    <property type="molecule type" value="Genomic_DNA"/>
</dbReference>
<dbReference type="PANTHER" id="PTHR41282">
    <property type="entry name" value="CONSERVED TRANSMEMBRANE PROTEIN-RELATED"/>
    <property type="match status" value="1"/>
</dbReference>
<keyword evidence="1" id="KW-1133">Transmembrane helix</keyword>
<gene>
    <name evidence="2" type="ORF">GCM10023225_12070</name>
</gene>
<name>A0ABP9HIX0_9ACTN</name>
<proteinExistence type="predicted"/>
<reference evidence="3" key="1">
    <citation type="journal article" date="2019" name="Int. J. Syst. Evol. Microbiol.">
        <title>The Global Catalogue of Microorganisms (GCM) 10K type strain sequencing project: providing services to taxonomists for standard genome sequencing and annotation.</title>
        <authorList>
            <consortium name="The Broad Institute Genomics Platform"/>
            <consortium name="The Broad Institute Genome Sequencing Center for Infectious Disease"/>
            <person name="Wu L."/>
            <person name="Ma J."/>
        </authorList>
    </citation>
    <scope>NUCLEOTIDE SEQUENCE [LARGE SCALE GENOMIC DNA]</scope>
    <source>
        <strain evidence="3">JCM 18126</strain>
    </source>
</reference>
<feature type="transmembrane region" description="Helical" evidence="1">
    <location>
        <begin position="108"/>
        <end position="127"/>
    </location>
</feature>
<evidence type="ECO:0000313" key="3">
    <source>
        <dbReference type="Proteomes" id="UP001501195"/>
    </source>
</evidence>
<dbReference type="InterPro" id="IPR010539">
    <property type="entry name" value="BaxI_1-like"/>
</dbReference>
<evidence type="ECO:0000256" key="1">
    <source>
        <dbReference type="SAM" id="Phobius"/>
    </source>
</evidence>
<feature type="transmembrane region" description="Helical" evidence="1">
    <location>
        <begin position="166"/>
        <end position="187"/>
    </location>
</feature>
<dbReference type="PANTHER" id="PTHR41282:SF1">
    <property type="entry name" value="CONSERVED TRANSMEMBRANE PROTEIN-RELATED"/>
    <property type="match status" value="1"/>
</dbReference>
<feature type="transmembrane region" description="Helical" evidence="1">
    <location>
        <begin position="238"/>
        <end position="260"/>
    </location>
</feature>
<organism evidence="2 3">
    <name type="scientific">Kineococcus glutinatus</name>
    <dbReference type="NCBI Taxonomy" id="1070872"/>
    <lineage>
        <taxon>Bacteria</taxon>
        <taxon>Bacillati</taxon>
        <taxon>Actinomycetota</taxon>
        <taxon>Actinomycetes</taxon>
        <taxon>Kineosporiales</taxon>
        <taxon>Kineosporiaceae</taxon>
        <taxon>Kineococcus</taxon>
    </lineage>
</organism>
<dbReference type="RefSeq" id="WP_345711500.1">
    <property type="nucleotide sequence ID" value="NZ_BAABIL010000157.1"/>
</dbReference>
<dbReference type="Proteomes" id="UP001501195">
    <property type="component" value="Unassembled WGS sequence"/>
</dbReference>
<sequence>MESKNPVFANGSQWKRDGYATFDVSTPSADQLAGMYGAPSASPAQMGRMTLDDVVVRTASLFAVLLVGAGVAWLGGFGLLPAIGAGLVAMVLGIWAQASRKVRPGVMFAYAALEGVFVGAISSWYSAVYGNGIVPSAVAGTLAAFAAMLAAYKVGVIRATPKFAKVLLIAGLGYLVFGLVNVVLVLAGAGSVYAGGGILAVGLSLFGVVLASLFLVLDFDHIERGIRNGVPQREAWRAGFGLLVTLVWLYLEVLRLLAILRGND</sequence>
<dbReference type="PIRSF" id="PIRSF009160">
    <property type="entry name" value="UCP009160"/>
    <property type="match status" value="1"/>
</dbReference>
<keyword evidence="1" id="KW-0812">Transmembrane</keyword>
<feature type="transmembrane region" description="Helical" evidence="1">
    <location>
        <begin position="193"/>
        <end position="217"/>
    </location>
</feature>
<feature type="transmembrane region" description="Helical" evidence="1">
    <location>
        <begin position="54"/>
        <end position="73"/>
    </location>
</feature>
<dbReference type="Pfam" id="PF12811">
    <property type="entry name" value="BaxI_1"/>
    <property type="match status" value="1"/>
</dbReference>
<feature type="transmembrane region" description="Helical" evidence="1">
    <location>
        <begin position="79"/>
        <end position="96"/>
    </location>
</feature>